<dbReference type="KEGG" id="pgri:PgNI_05796"/>
<dbReference type="AlphaFoldDB" id="A0A6P8B3R2"/>
<reference evidence="3" key="2">
    <citation type="submission" date="2019-10" db="EMBL/GenBank/DDBJ databases">
        <authorList>
            <consortium name="NCBI Genome Project"/>
        </authorList>
    </citation>
    <scope>NUCLEOTIDE SEQUENCE</scope>
    <source>
        <strain evidence="3">NI907</strain>
    </source>
</reference>
<feature type="compositionally biased region" description="Polar residues" evidence="1">
    <location>
        <begin position="118"/>
        <end position="133"/>
    </location>
</feature>
<name>A0A6P8B3R2_PYRGI</name>
<organism evidence="2 3">
    <name type="scientific">Pyricularia grisea</name>
    <name type="common">Crabgrass-specific blast fungus</name>
    <name type="synonym">Magnaporthe grisea</name>
    <dbReference type="NCBI Taxonomy" id="148305"/>
    <lineage>
        <taxon>Eukaryota</taxon>
        <taxon>Fungi</taxon>
        <taxon>Dikarya</taxon>
        <taxon>Ascomycota</taxon>
        <taxon>Pezizomycotina</taxon>
        <taxon>Sordariomycetes</taxon>
        <taxon>Sordariomycetidae</taxon>
        <taxon>Magnaporthales</taxon>
        <taxon>Pyriculariaceae</taxon>
        <taxon>Pyricularia</taxon>
    </lineage>
</organism>
<reference evidence="2 3" key="1">
    <citation type="journal article" date="2019" name="Mol. Biol. Evol.">
        <title>Blast fungal genomes show frequent chromosomal changes, gene gains and losses, and effector gene turnover.</title>
        <authorList>
            <person name="Gomez Luciano L.B."/>
            <person name="Jason Tsai I."/>
            <person name="Chuma I."/>
            <person name="Tosa Y."/>
            <person name="Chen Y.H."/>
            <person name="Li J.Y."/>
            <person name="Li M.Y."/>
            <person name="Jade Lu M.Y."/>
            <person name="Nakayashiki H."/>
            <person name="Li W.H."/>
        </authorList>
    </citation>
    <scope>NUCLEOTIDE SEQUENCE [LARGE SCALE GENOMIC DNA]</scope>
    <source>
        <strain evidence="2 3">NI907</strain>
    </source>
</reference>
<feature type="region of interest" description="Disordered" evidence="1">
    <location>
        <begin position="1047"/>
        <end position="1105"/>
    </location>
</feature>
<sequence length="1105" mass="119249">MAVFCCCGRRPPNKDKKSTSPHDGPVIPSPPPPAILSTISSPSQPPVAEPNSVIHLNQSKCSLPLATPIPGAPLEPAEINELVIDDSDSGPDSPQPRRSRASSTLHFVKSHLRKHMSQDSLQRQSRTTIGSSTEELARRAELRRLMRKRIQEELQTEDSRDMESDVPSTVLRSSAPPPHCDQLPGGGPRDNLEFSVIEAIEDVGSDSSPVATEESTSSSPDSANKSESAAVKEVSPNPRRVSCPEYTTSTDHSNSLRPASRAALRERRNSLPPLSSSSHSTQALGSSATGSSLGSLLASENIHSASGQAVTAVVVNGGISPKDIKRHTTIEFKNTIVRRVPRRDSWSPKLPGVYSKSRSRSPPVSDALDLDHSPMKTWLRCQELCTTSGPSHHNELPVTHHDGPSDDRERRQARSASEADNLTLQSGVDIAPGNTDPSELQDATVLRGGALGDGDCSHLASSDCSVHPPSAPSSVLQAHESGGSGTFSNICQPSKTCRRSMSISNLISLNMGFGLATKWLQPFSNRESCRFPSSKVVMVQNNTSTVSLPVLGSVGTIPFAPSGAVSEASSYHRREAELLSIPKRFTPGRVVNFQSSSRFREEFEEQHDKQAAERPSLFTRLHLTIPKRAKLASRAPAIDDGVDLTGAQLSTSGGVHVNGKHFPSPGGAIGMSLPYKESSAHSSNIPESAEDVWRRAIRAEADERRSLVCGSIRRSSLRTPSPCALRMGEGSRPSKLPLTESSMHRPSHSGLFEMRASVSQQEYEYEGFLKSSKSSNQALEDWVRQKFEDAPKTNYTSEKIPKSWARFPSHTRKQRNGPVSSESHVLAKDFAVKSEAVNAMTTWLTDQDSTKTAATATSAKKVVRGSRVLSGKLNKLMKISLDKLVPSRDARGDAVSEVGNSGRLGFDSSQVEYPELQIQPSPGAFRELQALEHEIESLKGTMTQHSRQQSAESRQINGELSGISSNFISMIQDVSYSVDGMREQSISMTAEVTLPVKPSPNPSRPAIAPTTPSNNRVLLDQEILLMSKGSSASESEVFVTPTSQIFNSESPTSAAVSRTSNGKTADLDDDSVSARSTYTVITGFPTGRGADRRPSLQTPTHPKTS</sequence>
<keyword evidence="2" id="KW-1185">Reference proteome</keyword>
<feature type="region of interest" description="Disordered" evidence="1">
    <location>
        <begin position="719"/>
        <end position="746"/>
    </location>
</feature>
<reference evidence="3" key="3">
    <citation type="submission" date="2025-08" db="UniProtKB">
        <authorList>
            <consortium name="RefSeq"/>
        </authorList>
    </citation>
    <scope>IDENTIFICATION</scope>
    <source>
        <strain evidence="3">NI907</strain>
    </source>
</reference>
<evidence type="ECO:0000313" key="3">
    <source>
        <dbReference type="RefSeq" id="XP_030981775.1"/>
    </source>
</evidence>
<feature type="region of interest" description="Disordered" evidence="1">
    <location>
        <begin position="112"/>
        <end position="135"/>
    </location>
</feature>
<feature type="region of interest" description="Disordered" evidence="1">
    <location>
        <begin position="151"/>
        <end position="292"/>
    </location>
</feature>
<feature type="region of interest" description="Disordered" evidence="1">
    <location>
        <begin position="461"/>
        <end position="487"/>
    </location>
</feature>
<proteinExistence type="predicted"/>
<feature type="region of interest" description="Disordered" evidence="1">
    <location>
        <begin position="343"/>
        <end position="370"/>
    </location>
</feature>
<feature type="compositionally biased region" description="Basic and acidic residues" evidence="1">
    <location>
        <begin position="151"/>
        <end position="163"/>
    </location>
</feature>
<feature type="compositionally biased region" description="Low complexity" evidence="1">
    <location>
        <begin position="270"/>
        <end position="292"/>
    </location>
</feature>
<feature type="compositionally biased region" description="Polar residues" evidence="1">
    <location>
        <begin position="245"/>
        <end position="257"/>
    </location>
</feature>
<protein>
    <submittedName>
        <fullName evidence="3">Uncharacterized protein</fullName>
    </submittedName>
</protein>
<evidence type="ECO:0000313" key="2">
    <source>
        <dbReference type="Proteomes" id="UP000515153"/>
    </source>
</evidence>
<feature type="region of interest" description="Disordered" evidence="1">
    <location>
        <begin position="389"/>
        <end position="440"/>
    </location>
</feature>
<feature type="region of interest" description="Disordered" evidence="1">
    <location>
        <begin position="84"/>
        <end position="103"/>
    </location>
</feature>
<feature type="compositionally biased region" description="Polar residues" evidence="1">
    <location>
        <begin position="1095"/>
        <end position="1105"/>
    </location>
</feature>
<gene>
    <name evidence="3" type="ORF">PgNI_05796</name>
</gene>
<feature type="compositionally biased region" description="Basic and acidic residues" evidence="1">
    <location>
        <begin position="392"/>
        <end position="412"/>
    </location>
</feature>
<feature type="compositionally biased region" description="Polar residues" evidence="1">
    <location>
        <begin position="1047"/>
        <end position="1063"/>
    </location>
</feature>
<dbReference type="Proteomes" id="UP000515153">
    <property type="component" value="Chromosome I"/>
</dbReference>
<dbReference type="RefSeq" id="XP_030981775.1">
    <property type="nucleotide sequence ID" value="XM_031125827.1"/>
</dbReference>
<dbReference type="GeneID" id="41960736"/>
<feature type="compositionally biased region" description="Polar residues" evidence="1">
    <location>
        <begin position="205"/>
        <end position="227"/>
    </location>
</feature>
<feature type="region of interest" description="Disordered" evidence="1">
    <location>
        <begin position="7"/>
        <end position="51"/>
    </location>
</feature>
<accession>A0A6P8B3R2</accession>
<evidence type="ECO:0000256" key="1">
    <source>
        <dbReference type="SAM" id="MobiDB-lite"/>
    </source>
</evidence>
<feature type="region of interest" description="Disordered" evidence="1">
    <location>
        <begin position="994"/>
        <end position="1013"/>
    </location>
</feature>